<dbReference type="Proteomes" id="UP000001916">
    <property type="component" value="Chromosome"/>
</dbReference>
<evidence type="ECO:0000313" key="5">
    <source>
        <dbReference type="Proteomes" id="UP000001916"/>
    </source>
</evidence>
<feature type="domain" description="Phospholipid/glycerol acyltransferase" evidence="3">
    <location>
        <begin position="34"/>
        <end position="146"/>
    </location>
</feature>
<reference evidence="4 5" key="1">
    <citation type="journal article" date="2010" name="Stand. Genomic Sci.">
        <title>Complete genome sequence of Meiothermus silvanus type strain (VI-R2).</title>
        <authorList>
            <person name="Sikorski J."/>
            <person name="Tindall B.J."/>
            <person name="Lowry S."/>
            <person name="Lucas S."/>
            <person name="Nolan M."/>
            <person name="Copeland A."/>
            <person name="Glavina Del Rio T."/>
            <person name="Tice H."/>
            <person name="Cheng J.F."/>
            <person name="Han C."/>
            <person name="Pitluck S."/>
            <person name="Liolios K."/>
            <person name="Ivanova N."/>
            <person name="Mavromatis K."/>
            <person name="Mikhailova N."/>
            <person name="Pati A."/>
            <person name="Goodwin L."/>
            <person name="Chen A."/>
            <person name="Palaniappan K."/>
            <person name="Land M."/>
            <person name="Hauser L."/>
            <person name="Chang Y.J."/>
            <person name="Jeffries C.D."/>
            <person name="Rohde M."/>
            <person name="Goker M."/>
            <person name="Woyke T."/>
            <person name="Bristow J."/>
            <person name="Eisen J.A."/>
            <person name="Markowitz V."/>
            <person name="Hugenholtz P."/>
            <person name="Kyrpides N.C."/>
            <person name="Klenk H.P."/>
            <person name="Lapidus A."/>
        </authorList>
    </citation>
    <scope>NUCLEOTIDE SEQUENCE [LARGE SCALE GENOMIC DNA]</scope>
    <source>
        <strain evidence="5">ATCC 700542 / DSM 9946 / VI-R2</strain>
    </source>
</reference>
<proteinExistence type="predicted"/>
<sequence>MVYRIAWYIANFLLRILFGYRVEGAENVPETGPVILAANHLSILDPIAVGSGIRRPVVFMARSELFKMPILSWLLPRLYVIPVERGTGDLGAIKAAIRVLREGKAFGIFPSGTRGREGKVLPFKTGVAAIAARTGATVVPVGVIGSYEAWPYGRKIYLRRPIKVVFGKPIPVSEQKLDHQALDTLTQQIEAAVIALLPPKYHPDPNLAQLKV</sequence>
<dbReference type="OrthoDB" id="9803035at2"/>
<name>D7BI98_ALLS1</name>
<dbReference type="KEGG" id="msv:Mesil_0432"/>
<gene>
    <name evidence="4" type="ordered locus">Mesil_0432</name>
</gene>
<accession>D7BI98</accession>
<dbReference type="PANTHER" id="PTHR10434">
    <property type="entry name" value="1-ACYL-SN-GLYCEROL-3-PHOSPHATE ACYLTRANSFERASE"/>
    <property type="match status" value="1"/>
</dbReference>
<dbReference type="eggNOG" id="COG0204">
    <property type="taxonomic scope" value="Bacteria"/>
</dbReference>
<dbReference type="Pfam" id="PF01553">
    <property type="entry name" value="Acyltransferase"/>
    <property type="match status" value="1"/>
</dbReference>
<dbReference type="SUPFAM" id="SSF69593">
    <property type="entry name" value="Glycerol-3-phosphate (1)-acyltransferase"/>
    <property type="match status" value="1"/>
</dbReference>
<dbReference type="SMART" id="SM00563">
    <property type="entry name" value="PlsC"/>
    <property type="match status" value="1"/>
</dbReference>
<keyword evidence="5" id="KW-1185">Reference proteome</keyword>
<dbReference type="GO" id="GO:0003841">
    <property type="term" value="F:1-acylglycerol-3-phosphate O-acyltransferase activity"/>
    <property type="evidence" value="ECO:0007669"/>
    <property type="project" value="TreeGrafter"/>
</dbReference>
<dbReference type="HOGENOM" id="CLU_027938_4_5_0"/>
<dbReference type="CDD" id="cd07989">
    <property type="entry name" value="LPLAT_AGPAT-like"/>
    <property type="match status" value="1"/>
</dbReference>
<keyword evidence="1" id="KW-0808">Transferase</keyword>
<evidence type="ECO:0000256" key="2">
    <source>
        <dbReference type="ARBA" id="ARBA00023315"/>
    </source>
</evidence>
<protein>
    <submittedName>
        <fullName evidence="4">1-acyl-sn-glycerol-3-phosphate acyltransferase</fullName>
    </submittedName>
</protein>
<dbReference type="GO" id="GO:0006654">
    <property type="term" value="P:phosphatidic acid biosynthetic process"/>
    <property type="evidence" value="ECO:0007669"/>
    <property type="project" value="TreeGrafter"/>
</dbReference>
<evidence type="ECO:0000256" key="1">
    <source>
        <dbReference type="ARBA" id="ARBA00022679"/>
    </source>
</evidence>
<organism evidence="4 5">
    <name type="scientific">Allomeiothermus silvanus (strain ATCC 700542 / DSM 9946 / NBRC 106475 / NCIMB 13440 / VI-R2)</name>
    <name type="common">Thermus silvanus</name>
    <dbReference type="NCBI Taxonomy" id="526227"/>
    <lineage>
        <taxon>Bacteria</taxon>
        <taxon>Thermotogati</taxon>
        <taxon>Deinococcota</taxon>
        <taxon>Deinococci</taxon>
        <taxon>Thermales</taxon>
        <taxon>Thermaceae</taxon>
        <taxon>Allomeiothermus</taxon>
    </lineage>
</organism>
<dbReference type="AlphaFoldDB" id="D7BI98"/>
<dbReference type="InterPro" id="IPR002123">
    <property type="entry name" value="Plipid/glycerol_acylTrfase"/>
</dbReference>
<dbReference type="RefSeq" id="WP_013156978.1">
    <property type="nucleotide sequence ID" value="NC_014212.1"/>
</dbReference>
<evidence type="ECO:0000259" key="3">
    <source>
        <dbReference type="SMART" id="SM00563"/>
    </source>
</evidence>
<dbReference type="EMBL" id="CP002042">
    <property type="protein sequence ID" value="ADH62372.1"/>
    <property type="molecule type" value="Genomic_DNA"/>
</dbReference>
<evidence type="ECO:0000313" key="4">
    <source>
        <dbReference type="EMBL" id="ADH62372.1"/>
    </source>
</evidence>
<dbReference type="STRING" id="526227.Mesil_0432"/>
<dbReference type="PANTHER" id="PTHR10434:SF11">
    <property type="entry name" value="1-ACYL-SN-GLYCEROL-3-PHOSPHATE ACYLTRANSFERASE"/>
    <property type="match status" value="1"/>
</dbReference>
<keyword evidence="2 4" id="KW-0012">Acyltransferase</keyword>